<proteinExistence type="predicted"/>
<organism evidence="2 3">
    <name type="scientific">Ranitomeya imitator</name>
    <name type="common">mimic poison frog</name>
    <dbReference type="NCBI Taxonomy" id="111125"/>
    <lineage>
        <taxon>Eukaryota</taxon>
        <taxon>Metazoa</taxon>
        <taxon>Chordata</taxon>
        <taxon>Craniata</taxon>
        <taxon>Vertebrata</taxon>
        <taxon>Euteleostomi</taxon>
        <taxon>Amphibia</taxon>
        <taxon>Batrachia</taxon>
        <taxon>Anura</taxon>
        <taxon>Neobatrachia</taxon>
        <taxon>Hyloidea</taxon>
        <taxon>Dendrobatidae</taxon>
        <taxon>Dendrobatinae</taxon>
        <taxon>Ranitomeya</taxon>
    </lineage>
</organism>
<evidence type="ECO:0000313" key="2">
    <source>
        <dbReference type="EMBL" id="CAJ0922179.1"/>
    </source>
</evidence>
<dbReference type="EMBL" id="CAUEEQ010002224">
    <property type="protein sequence ID" value="CAJ0922179.1"/>
    <property type="molecule type" value="Genomic_DNA"/>
</dbReference>
<sequence>MKSLDKAFKSRNISLAMNSFVQLDLPVSNSISALHLMLRHLGKCITVGYHYTLMIIPAFPVNLVIFSAPVQPERGNSWYRPMMELAVETGHIREFVSTANQSLEFFSPLKRHAKTNDVVQKFNSSRKK</sequence>
<gene>
    <name evidence="2" type="ORF">RIMI_LOCUS1693846</name>
</gene>
<keyword evidence="1" id="KW-0812">Transmembrane</keyword>
<evidence type="ECO:0000313" key="3">
    <source>
        <dbReference type="Proteomes" id="UP001176940"/>
    </source>
</evidence>
<protein>
    <submittedName>
        <fullName evidence="2">Uncharacterized protein</fullName>
    </submittedName>
</protein>
<keyword evidence="1" id="KW-0472">Membrane</keyword>
<dbReference type="Proteomes" id="UP001176940">
    <property type="component" value="Unassembled WGS sequence"/>
</dbReference>
<comment type="caution">
    <text evidence="2">The sequence shown here is derived from an EMBL/GenBank/DDBJ whole genome shotgun (WGS) entry which is preliminary data.</text>
</comment>
<reference evidence="2" key="1">
    <citation type="submission" date="2023-07" db="EMBL/GenBank/DDBJ databases">
        <authorList>
            <person name="Stuckert A."/>
        </authorList>
    </citation>
    <scope>NUCLEOTIDE SEQUENCE</scope>
</reference>
<keyword evidence="1" id="KW-1133">Transmembrane helix</keyword>
<evidence type="ECO:0000256" key="1">
    <source>
        <dbReference type="SAM" id="Phobius"/>
    </source>
</evidence>
<keyword evidence="3" id="KW-1185">Reference proteome</keyword>
<feature type="transmembrane region" description="Helical" evidence="1">
    <location>
        <begin position="50"/>
        <end position="70"/>
    </location>
</feature>
<name>A0ABN9KSH8_9NEOB</name>
<accession>A0ABN9KSH8</accession>